<gene>
    <name evidence="1" type="ORF">B8W69_14470</name>
</gene>
<name>A0A1X2L037_9MYCO</name>
<comment type="caution">
    <text evidence="1">The sequence shown here is derived from an EMBL/GenBank/DDBJ whole genome shotgun (WGS) entry which is preliminary data.</text>
</comment>
<organism evidence="1 2">
    <name type="scientific">Mycolicibacterium vulneris</name>
    <dbReference type="NCBI Taxonomy" id="547163"/>
    <lineage>
        <taxon>Bacteria</taxon>
        <taxon>Bacillati</taxon>
        <taxon>Actinomycetota</taxon>
        <taxon>Actinomycetes</taxon>
        <taxon>Mycobacteriales</taxon>
        <taxon>Mycobacteriaceae</taxon>
        <taxon>Mycolicibacterium</taxon>
    </lineage>
</organism>
<dbReference type="EMBL" id="NCXM01000013">
    <property type="protein sequence ID" value="OSC27379.1"/>
    <property type="molecule type" value="Genomic_DNA"/>
</dbReference>
<reference evidence="1 2" key="1">
    <citation type="submission" date="2017-04" db="EMBL/GenBank/DDBJ databases">
        <title>The new phylogeny of genus Mycobacterium.</title>
        <authorList>
            <person name="Tortoli E."/>
            <person name="Trovato A."/>
            <person name="Cirillo D.M."/>
        </authorList>
    </citation>
    <scope>NUCLEOTIDE SEQUENCE [LARGE SCALE GENOMIC DNA]</scope>
    <source>
        <strain evidence="1 2">DSM 45247</strain>
    </source>
</reference>
<evidence type="ECO:0000313" key="1">
    <source>
        <dbReference type="EMBL" id="OSC27379.1"/>
    </source>
</evidence>
<protein>
    <submittedName>
        <fullName evidence="1">Uncharacterized protein</fullName>
    </submittedName>
</protein>
<proteinExistence type="predicted"/>
<evidence type="ECO:0000313" key="2">
    <source>
        <dbReference type="Proteomes" id="UP000242320"/>
    </source>
</evidence>
<sequence length="63" mass="7107">MMMILGGADALTNHCCGADDLGVLGPAKDRVRVWMRHVQGTRHPYPAPPHGWRIRNDWRMITA</sequence>
<keyword evidence="2" id="KW-1185">Reference proteome</keyword>
<accession>A0A1X2L037</accession>
<dbReference type="AlphaFoldDB" id="A0A1X2L037"/>
<dbReference type="Proteomes" id="UP000242320">
    <property type="component" value="Unassembled WGS sequence"/>
</dbReference>